<gene>
    <name evidence="1" type="ORF">PSON_ATCC_30995.1.T0130252</name>
</gene>
<sequence>MPNKQKLYHKMRMSFFLRKHSILKSFKDSIQRLLLCNVLGLAQKNKLKKNIKVRKDYYKCKNFAATIIIAGKYQYGNSHLINQFSIQQSRKMLTELFIQSQFQIDNQFKLFQQIQKVSLLKKMET</sequence>
<reference evidence="1" key="1">
    <citation type="submission" date="2021-01" db="EMBL/GenBank/DDBJ databases">
        <authorList>
            <consortium name="Genoscope - CEA"/>
            <person name="William W."/>
        </authorList>
    </citation>
    <scope>NUCLEOTIDE SEQUENCE</scope>
</reference>
<proteinExistence type="predicted"/>
<accession>A0A8S1KVK8</accession>
<name>A0A8S1KVK8_9CILI</name>
<dbReference type="EMBL" id="CAJJDN010000013">
    <property type="protein sequence ID" value="CAD8059429.1"/>
    <property type="molecule type" value="Genomic_DNA"/>
</dbReference>
<organism evidence="1 2">
    <name type="scientific">Paramecium sonneborni</name>
    <dbReference type="NCBI Taxonomy" id="65129"/>
    <lineage>
        <taxon>Eukaryota</taxon>
        <taxon>Sar</taxon>
        <taxon>Alveolata</taxon>
        <taxon>Ciliophora</taxon>
        <taxon>Intramacronucleata</taxon>
        <taxon>Oligohymenophorea</taxon>
        <taxon>Peniculida</taxon>
        <taxon>Parameciidae</taxon>
        <taxon>Paramecium</taxon>
    </lineage>
</organism>
<comment type="caution">
    <text evidence="1">The sequence shown here is derived from an EMBL/GenBank/DDBJ whole genome shotgun (WGS) entry which is preliminary data.</text>
</comment>
<evidence type="ECO:0000313" key="2">
    <source>
        <dbReference type="Proteomes" id="UP000692954"/>
    </source>
</evidence>
<evidence type="ECO:0000313" key="1">
    <source>
        <dbReference type="EMBL" id="CAD8059429.1"/>
    </source>
</evidence>
<dbReference type="AlphaFoldDB" id="A0A8S1KVK8"/>
<dbReference type="Proteomes" id="UP000692954">
    <property type="component" value="Unassembled WGS sequence"/>
</dbReference>
<keyword evidence="2" id="KW-1185">Reference proteome</keyword>
<protein>
    <submittedName>
        <fullName evidence="1">Uncharacterized protein</fullName>
    </submittedName>
</protein>